<keyword evidence="6" id="KW-1185">Reference proteome</keyword>
<dbReference type="PANTHER" id="PTHR21599:SF0">
    <property type="entry name" value="GLYCERATE KINASE"/>
    <property type="match status" value="1"/>
</dbReference>
<evidence type="ECO:0000313" key="6">
    <source>
        <dbReference type="Proteomes" id="UP001255246"/>
    </source>
</evidence>
<sequence length="380" mass="40830">MKFVVAPDKYKGSLSGAEFYDAVEHGIKRVFPNATIIKKPLADGGDGTIDVIRDYLKAEEIEVLVRDPLFNLIKAKYLYSEQKKTAFIEMSEASGYRLLTNNDLNCRLTTSLGTGELIADALDKGAEQIILGIGGSATNDGGMGIAVALGYEFLGEKNHILTPIGENLIKVKTISKAKADKRLEKVQLKVACDVNNPFYGPEGAAYVYAPQKGATAEDVNFLDKGLEHFAKALNTEFGVDVQKIPGSGAAGGVGGGSVVFLNATLNSGIDLVKEIADFENAIEQANWIITGEGKLDNQTFSGKTIFGVVESAKKKNIPVAAFCGAIELTLEEQESMGITYASSVLKNVGSFDEAVKSSYENLEFAAFNFARILKRDITLI</sequence>
<evidence type="ECO:0000256" key="3">
    <source>
        <dbReference type="ARBA" id="ARBA00022777"/>
    </source>
</evidence>
<proteinExistence type="inferred from homology"/>
<name>A0ABU3A5K6_9FLAO</name>
<evidence type="ECO:0000313" key="5">
    <source>
        <dbReference type="EMBL" id="MDT0605456.1"/>
    </source>
</evidence>
<dbReference type="RefSeq" id="WP_311349028.1">
    <property type="nucleotide sequence ID" value="NZ_JAVRHR010000001.1"/>
</dbReference>
<reference evidence="5 6" key="1">
    <citation type="submission" date="2023-09" db="EMBL/GenBank/DDBJ databases">
        <authorList>
            <person name="Rey-Velasco X."/>
        </authorList>
    </citation>
    <scope>NUCLEOTIDE SEQUENCE [LARGE SCALE GENOMIC DNA]</scope>
    <source>
        <strain evidence="5 6">F388</strain>
    </source>
</reference>
<dbReference type="InterPro" id="IPR018197">
    <property type="entry name" value="Glycerate_kinase_RE-like"/>
</dbReference>
<dbReference type="EC" id="2.7.1.31" evidence="5"/>
<dbReference type="SUPFAM" id="SSF110738">
    <property type="entry name" value="Glycerate kinase I"/>
    <property type="match status" value="1"/>
</dbReference>
<evidence type="ECO:0000256" key="4">
    <source>
        <dbReference type="PIRNR" id="PIRNR006078"/>
    </source>
</evidence>
<organism evidence="5 6">
    <name type="scientific">Croceitalea rosinachiae</name>
    <dbReference type="NCBI Taxonomy" id="3075596"/>
    <lineage>
        <taxon>Bacteria</taxon>
        <taxon>Pseudomonadati</taxon>
        <taxon>Bacteroidota</taxon>
        <taxon>Flavobacteriia</taxon>
        <taxon>Flavobacteriales</taxon>
        <taxon>Flavobacteriaceae</taxon>
        <taxon>Croceitalea</taxon>
    </lineage>
</organism>
<comment type="caution">
    <text evidence="5">The sequence shown here is derived from an EMBL/GenBank/DDBJ whole genome shotgun (WGS) entry which is preliminary data.</text>
</comment>
<gene>
    <name evidence="5" type="ORF">RM706_00350</name>
</gene>
<dbReference type="InterPro" id="IPR018193">
    <property type="entry name" value="Glyc_kinase_flavodox-like_fold"/>
</dbReference>
<comment type="similarity">
    <text evidence="1 4">Belongs to the glycerate kinase type-1 family.</text>
</comment>
<dbReference type="GO" id="GO:0008887">
    <property type="term" value="F:glycerate kinase activity"/>
    <property type="evidence" value="ECO:0007669"/>
    <property type="project" value="UniProtKB-EC"/>
</dbReference>
<dbReference type="InterPro" id="IPR004381">
    <property type="entry name" value="Glycerate_kinase"/>
</dbReference>
<dbReference type="EMBL" id="JAVRHR010000001">
    <property type="protein sequence ID" value="MDT0605456.1"/>
    <property type="molecule type" value="Genomic_DNA"/>
</dbReference>
<dbReference type="PANTHER" id="PTHR21599">
    <property type="entry name" value="GLYCERATE KINASE"/>
    <property type="match status" value="1"/>
</dbReference>
<dbReference type="Pfam" id="PF02595">
    <property type="entry name" value="Gly_kinase"/>
    <property type="match status" value="1"/>
</dbReference>
<keyword evidence="2 4" id="KW-0808">Transferase</keyword>
<dbReference type="Gene3D" id="3.40.50.10350">
    <property type="entry name" value="Glycerate kinase, domain 1"/>
    <property type="match status" value="1"/>
</dbReference>
<dbReference type="NCBIfam" id="TIGR00045">
    <property type="entry name" value="glycerate kinase"/>
    <property type="match status" value="1"/>
</dbReference>
<dbReference type="PIRSF" id="PIRSF006078">
    <property type="entry name" value="GlxK"/>
    <property type="match status" value="1"/>
</dbReference>
<dbReference type="Proteomes" id="UP001255246">
    <property type="component" value="Unassembled WGS sequence"/>
</dbReference>
<evidence type="ECO:0000256" key="2">
    <source>
        <dbReference type="ARBA" id="ARBA00022679"/>
    </source>
</evidence>
<protein>
    <submittedName>
        <fullName evidence="5">Glycerate kinase</fullName>
        <ecNumber evidence="5">2.7.1.31</ecNumber>
    </submittedName>
</protein>
<evidence type="ECO:0000256" key="1">
    <source>
        <dbReference type="ARBA" id="ARBA00006284"/>
    </source>
</evidence>
<keyword evidence="3 4" id="KW-0418">Kinase</keyword>
<dbReference type="InterPro" id="IPR036129">
    <property type="entry name" value="Glycerate_kinase_sf"/>
</dbReference>
<dbReference type="Gene3D" id="3.90.1510.10">
    <property type="entry name" value="Glycerate kinase, domain 2"/>
    <property type="match status" value="1"/>
</dbReference>
<accession>A0ABU3A5K6</accession>